<dbReference type="Proteomes" id="UP000295717">
    <property type="component" value="Unassembled WGS sequence"/>
</dbReference>
<dbReference type="InterPro" id="IPR050438">
    <property type="entry name" value="LMW_PTPase"/>
</dbReference>
<dbReference type="Pfam" id="PF01451">
    <property type="entry name" value="LMWPc"/>
    <property type="match status" value="1"/>
</dbReference>
<dbReference type="PRINTS" id="PR00719">
    <property type="entry name" value="LMWPTPASE"/>
</dbReference>
<keyword evidence="8" id="KW-1185">Reference proteome</keyword>
<proteinExistence type="inferred from homology"/>
<dbReference type="RefSeq" id="WP_132975078.1">
    <property type="nucleotide sequence ID" value="NZ_SMAO01000001.1"/>
</dbReference>
<dbReference type="PANTHER" id="PTHR11717">
    <property type="entry name" value="LOW MOLECULAR WEIGHT PROTEIN TYROSINE PHOSPHATASE"/>
    <property type="match status" value="1"/>
</dbReference>
<comment type="caution">
    <text evidence="7">The sequence shown here is derived from an EMBL/GenBank/DDBJ whole genome shotgun (WGS) entry which is preliminary data.</text>
</comment>
<dbReference type="Gene3D" id="3.40.50.2300">
    <property type="match status" value="1"/>
</dbReference>
<comment type="similarity">
    <text evidence="1">Belongs to the low molecular weight phosphotyrosine protein phosphatase family.</text>
</comment>
<reference evidence="7 8" key="1">
    <citation type="submission" date="2019-03" db="EMBL/GenBank/DDBJ databases">
        <title>Genomic Encyclopedia of Type Strains, Phase IV (KMG-IV): sequencing the most valuable type-strain genomes for metagenomic binning, comparative biology and taxonomic classification.</title>
        <authorList>
            <person name="Goeker M."/>
        </authorList>
    </citation>
    <scope>NUCLEOTIDE SEQUENCE [LARGE SCALE GENOMIC DNA]</scope>
    <source>
        <strain evidence="7 8">DSM 13587</strain>
    </source>
</reference>
<dbReference type="InterPro" id="IPR036196">
    <property type="entry name" value="Ptyr_pPase_sf"/>
</dbReference>
<dbReference type="InterPro" id="IPR017867">
    <property type="entry name" value="Tyr_phospatase_low_mol_wt"/>
</dbReference>
<dbReference type="SUPFAM" id="SSF52788">
    <property type="entry name" value="Phosphotyrosine protein phosphatases I"/>
    <property type="match status" value="1"/>
</dbReference>
<gene>
    <name evidence="7" type="ORF">EDC35_101318</name>
</gene>
<evidence type="ECO:0000256" key="2">
    <source>
        <dbReference type="ARBA" id="ARBA00013064"/>
    </source>
</evidence>
<dbReference type="CDD" id="cd16343">
    <property type="entry name" value="LMWPTP"/>
    <property type="match status" value="1"/>
</dbReference>
<dbReference type="GO" id="GO:0004725">
    <property type="term" value="F:protein tyrosine phosphatase activity"/>
    <property type="evidence" value="ECO:0007669"/>
    <property type="project" value="UniProtKB-EC"/>
</dbReference>
<dbReference type="EC" id="3.1.3.48" evidence="2"/>
<evidence type="ECO:0000256" key="5">
    <source>
        <dbReference type="PIRSR" id="PIRSR617867-1"/>
    </source>
</evidence>
<protein>
    <recommendedName>
        <fullName evidence="2">protein-tyrosine-phosphatase</fullName>
        <ecNumber evidence="2">3.1.3.48</ecNumber>
    </recommendedName>
</protein>
<feature type="active site" evidence="5">
    <location>
        <position position="19"/>
    </location>
</feature>
<feature type="domain" description="Phosphotyrosine protein phosphatase I" evidence="6">
    <location>
        <begin position="7"/>
        <end position="156"/>
    </location>
</feature>
<dbReference type="SMART" id="SM00226">
    <property type="entry name" value="LMWPc"/>
    <property type="match status" value="1"/>
</dbReference>
<dbReference type="EMBL" id="SMAO01000001">
    <property type="protein sequence ID" value="TCT24001.1"/>
    <property type="molecule type" value="Genomic_DNA"/>
</dbReference>
<sequence length="162" mass="18505">MNTDHRIKILFVCMGNICRSPTAHGVFRHLVREAGLEHRIEIDSAGTHAYHLGEPPDRRSCETARERGVDIGDLRARRARSQDFLDFDYVLAMDEDNYRNLAELCPSGMEEKLKLFMDFAPELQVREVPDPYYGGARGFDLVFDLLESASRGLLAELHGRLR</sequence>
<dbReference type="PANTHER" id="PTHR11717:SF7">
    <property type="entry name" value="LOW MOLECULAR WEIGHT PHOSPHOTYROSINE PROTEIN PHOSPHATASE"/>
    <property type="match status" value="1"/>
</dbReference>
<accession>A0A4R3N6J9</accession>
<organism evidence="7 8">
    <name type="scientific">Thiobaca trueperi</name>
    <dbReference type="NCBI Taxonomy" id="127458"/>
    <lineage>
        <taxon>Bacteria</taxon>
        <taxon>Pseudomonadati</taxon>
        <taxon>Pseudomonadota</taxon>
        <taxon>Gammaproteobacteria</taxon>
        <taxon>Chromatiales</taxon>
        <taxon>Chromatiaceae</taxon>
        <taxon>Thiobaca</taxon>
    </lineage>
</organism>
<evidence type="ECO:0000256" key="3">
    <source>
        <dbReference type="ARBA" id="ARBA00022801"/>
    </source>
</evidence>
<feature type="active site" description="Proton donor" evidence="5">
    <location>
        <position position="130"/>
    </location>
</feature>
<dbReference type="InterPro" id="IPR023485">
    <property type="entry name" value="Ptyr_pPase"/>
</dbReference>
<dbReference type="FunFam" id="3.40.50.2300:FF:000113">
    <property type="entry name" value="Low molecular weight protein-tyrosine-phosphatase"/>
    <property type="match status" value="1"/>
</dbReference>
<evidence type="ECO:0000313" key="8">
    <source>
        <dbReference type="Proteomes" id="UP000295717"/>
    </source>
</evidence>
<dbReference type="AlphaFoldDB" id="A0A4R3N6J9"/>
<feature type="active site" description="Nucleophile" evidence="5">
    <location>
        <position position="13"/>
    </location>
</feature>
<name>A0A4R3N6J9_9GAMM</name>
<keyword evidence="3" id="KW-0378">Hydrolase</keyword>
<keyword evidence="4" id="KW-0904">Protein phosphatase</keyword>
<evidence type="ECO:0000313" key="7">
    <source>
        <dbReference type="EMBL" id="TCT24001.1"/>
    </source>
</evidence>
<evidence type="ECO:0000259" key="6">
    <source>
        <dbReference type="SMART" id="SM00226"/>
    </source>
</evidence>
<evidence type="ECO:0000256" key="4">
    <source>
        <dbReference type="ARBA" id="ARBA00022912"/>
    </source>
</evidence>
<evidence type="ECO:0000256" key="1">
    <source>
        <dbReference type="ARBA" id="ARBA00011063"/>
    </source>
</evidence>
<dbReference type="OrthoDB" id="9784339at2"/>